<name>A0A366KB24_9BIFI</name>
<proteinExistence type="predicted"/>
<dbReference type="InterPro" id="IPR002586">
    <property type="entry name" value="CobQ/CobB/MinD/ParA_Nub-bd_dom"/>
</dbReference>
<dbReference type="SUPFAM" id="SSF52540">
    <property type="entry name" value="P-loop containing nucleoside triphosphate hydrolases"/>
    <property type="match status" value="1"/>
</dbReference>
<accession>A0A366KB24</accession>
<sequence length="207" mass="22069">MEETVLRGPIIAFGNTKGGVGKTTSTILTACSLNRLGYCVEVRDIDPSAQATAWAQNAQDAGTPLPFPVIPANMRSVGSRPANEETWILIDTPPLQTELIDAAVNACDLAVLVTTPGKLDMMRMLETSRALNKPSSILLTQVREGTVMARQAKSFLKERGMATFDTIIPMRESLRQASCTGEIPSASGYGLVATELISVFNPETAGA</sequence>
<protein>
    <submittedName>
        <fullName evidence="2">Chromosome partitioning protein ParA</fullName>
    </submittedName>
</protein>
<dbReference type="InterPro" id="IPR050678">
    <property type="entry name" value="DNA_Partitioning_ATPase"/>
</dbReference>
<reference evidence="2 3" key="1">
    <citation type="submission" date="2017-10" db="EMBL/GenBank/DDBJ databases">
        <title>Bifidobacterium xylocopum sp. nov. and Bifidobacterium aemilianum sp. nov., from the carpenter bee (Xylocopa violacea) digestive tract.</title>
        <authorList>
            <person name="Alberoni D."/>
            <person name="Baffoni L."/>
            <person name="Di Gioia D."/>
            <person name="Gaggia F."/>
            <person name="Biavati B."/>
        </authorList>
    </citation>
    <scope>NUCLEOTIDE SEQUENCE [LARGE SCALE GENOMIC DNA]</scope>
    <source>
        <strain evidence="2 3">XV2</strain>
    </source>
</reference>
<dbReference type="RefSeq" id="WP_113854014.1">
    <property type="nucleotide sequence ID" value="NZ_PDCH01000021.1"/>
</dbReference>
<dbReference type="OrthoDB" id="3173068at2"/>
<dbReference type="PIRSF" id="PIRSF009320">
    <property type="entry name" value="Nuc_binding_HP_1000"/>
    <property type="match status" value="1"/>
</dbReference>
<dbReference type="AlphaFoldDB" id="A0A366KB24"/>
<dbReference type="InterPro" id="IPR027417">
    <property type="entry name" value="P-loop_NTPase"/>
</dbReference>
<evidence type="ECO:0000313" key="2">
    <source>
        <dbReference type="EMBL" id="RBP98799.1"/>
    </source>
</evidence>
<dbReference type="CDD" id="cd02042">
    <property type="entry name" value="ParAB_family"/>
    <property type="match status" value="1"/>
</dbReference>
<gene>
    <name evidence="2" type="ORF">CRD59_07220</name>
</gene>
<dbReference type="PANTHER" id="PTHR13696:SF99">
    <property type="entry name" value="COBYRINIC ACID AC-DIAMIDE SYNTHASE"/>
    <property type="match status" value="1"/>
</dbReference>
<dbReference type="Proteomes" id="UP000252345">
    <property type="component" value="Unassembled WGS sequence"/>
</dbReference>
<keyword evidence="3" id="KW-1185">Reference proteome</keyword>
<comment type="caution">
    <text evidence="2">The sequence shown here is derived from an EMBL/GenBank/DDBJ whole genome shotgun (WGS) entry which is preliminary data.</text>
</comment>
<evidence type="ECO:0000259" key="1">
    <source>
        <dbReference type="Pfam" id="PF01656"/>
    </source>
</evidence>
<dbReference type="Pfam" id="PF01656">
    <property type="entry name" value="CbiA"/>
    <property type="match status" value="1"/>
</dbReference>
<dbReference type="EMBL" id="PDCH01000021">
    <property type="protein sequence ID" value="RBP98799.1"/>
    <property type="molecule type" value="Genomic_DNA"/>
</dbReference>
<dbReference type="Gene3D" id="3.40.50.300">
    <property type="entry name" value="P-loop containing nucleotide triphosphate hydrolases"/>
    <property type="match status" value="1"/>
</dbReference>
<dbReference type="PANTHER" id="PTHR13696">
    <property type="entry name" value="P-LOOP CONTAINING NUCLEOSIDE TRIPHOSPHATE HYDROLASE"/>
    <property type="match status" value="1"/>
</dbReference>
<evidence type="ECO:0000313" key="3">
    <source>
        <dbReference type="Proteomes" id="UP000252345"/>
    </source>
</evidence>
<organism evidence="2 3">
    <name type="scientific">Bifidobacterium xylocopae</name>
    <dbReference type="NCBI Taxonomy" id="2493119"/>
    <lineage>
        <taxon>Bacteria</taxon>
        <taxon>Bacillati</taxon>
        <taxon>Actinomycetota</taxon>
        <taxon>Actinomycetes</taxon>
        <taxon>Bifidobacteriales</taxon>
        <taxon>Bifidobacteriaceae</taxon>
        <taxon>Bifidobacterium</taxon>
    </lineage>
</organism>
<feature type="domain" description="CobQ/CobB/MinD/ParA nucleotide binding" evidence="1">
    <location>
        <begin position="11"/>
        <end position="182"/>
    </location>
</feature>